<dbReference type="OrthoDB" id="6022633at2759"/>
<gene>
    <name evidence="2" type="ORF">PTSG_08137</name>
</gene>
<dbReference type="Pfam" id="PF15669">
    <property type="entry name" value="CCDC24"/>
    <property type="match status" value="2"/>
</dbReference>
<dbReference type="PANTHER" id="PTHR28601:SF1">
    <property type="entry name" value="COILED-COIL DOMAIN-CONTAINING PROTEIN 24"/>
    <property type="match status" value="1"/>
</dbReference>
<evidence type="ECO:0000256" key="1">
    <source>
        <dbReference type="SAM" id="MobiDB-lite"/>
    </source>
</evidence>
<dbReference type="KEGG" id="sre:PTSG_08137"/>
<dbReference type="STRING" id="946362.F2UI37"/>
<proteinExistence type="predicted"/>
<sequence length="359" mass="40430">MKIRRQIGEALLSELEDLHQELCLLTDIWRDYRATISTEEQSIEQEKTRSKQQQLPEPPNARARLEQEIRFFAECLRNRCGDSVTISTITEQADNLRQMVAEEIENMKLDVEFLRQCIDGEHEYRSQLLSRRQQESETVTLSELRDARAALEREYLQQAASRTANPADTHTMASKPPPLKAKRDLPAVRRPPTTAGQRRLPRPTTASLHTAAHAQRTIPPLPFPHHHGSQHHQQQQLQQQHQQQQQQLRLQRGDPTSTSTSTSTISSASARANGARRAPQPPPPPVDAKRNASGVASSPERQRPRLASASASARARRLLKSDSANRQLPMPPQPPSSSSSSSQHHRRRQPCPPPAAHTK</sequence>
<feature type="compositionally biased region" description="Pro residues" evidence="1">
    <location>
        <begin position="350"/>
        <end position="359"/>
    </location>
</feature>
<dbReference type="Proteomes" id="UP000007799">
    <property type="component" value="Unassembled WGS sequence"/>
</dbReference>
<reference evidence="2" key="1">
    <citation type="submission" date="2009-08" db="EMBL/GenBank/DDBJ databases">
        <title>Annotation of Salpingoeca rosetta.</title>
        <authorList>
            <consortium name="The Broad Institute Genome Sequencing Platform"/>
            <person name="Russ C."/>
            <person name="Cuomo C."/>
            <person name="Burger G."/>
            <person name="Gray M.W."/>
            <person name="Holland P.W.H."/>
            <person name="King N."/>
            <person name="Lang F.B.F."/>
            <person name="Roger A.J."/>
            <person name="Ruiz-Trillo I."/>
            <person name="Young S.K."/>
            <person name="Zeng Q."/>
            <person name="Gargeya S."/>
            <person name="Alvarado L."/>
            <person name="Berlin A."/>
            <person name="Chapman S.B."/>
            <person name="Chen Z."/>
            <person name="Freedman E."/>
            <person name="Gellesch M."/>
            <person name="Goldberg J."/>
            <person name="Griggs A."/>
            <person name="Gujja S."/>
            <person name="Heilman E."/>
            <person name="Heiman D."/>
            <person name="Howarth C."/>
            <person name="Mehta T."/>
            <person name="Neiman D."/>
            <person name="Pearson M."/>
            <person name="Roberts A."/>
            <person name="Saif S."/>
            <person name="Shea T."/>
            <person name="Shenoy N."/>
            <person name="Sisk P."/>
            <person name="Stolte C."/>
            <person name="Sykes S."/>
            <person name="White J."/>
            <person name="Yandava C."/>
            <person name="Haas B."/>
            <person name="Nusbaum C."/>
            <person name="Birren B."/>
        </authorList>
    </citation>
    <scope>NUCLEOTIDE SEQUENCE [LARGE SCALE GENOMIC DNA]</scope>
    <source>
        <strain evidence="2">ATCC 50818</strain>
    </source>
</reference>
<name>F2UI37_SALR5</name>
<dbReference type="EMBL" id="GL832975">
    <property type="protein sequence ID" value="EGD76786.1"/>
    <property type="molecule type" value="Genomic_DNA"/>
</dbReference>
<dbReference type="RefSeq" id="XP_004991158.1">
    <property type="nucleotide sequence ID" value="XM_004991101.1"/>
</dbReference>
<feature type="region of interest" description="Disordered" evidence="1">
    <location>
        <begin position="157"/>
        <end position="359"/>
    </location>
</feature>
<dbReference type="AlphaFoldDB" id="F2UI37"/>
<evidence type="ECO:0000313" key="3">
    <source>
        <dbReference type="Proteomes" id="UP000007799"/>
    </source>
</evidence>
<evidence type="ECO:0000313" key="2">
    <source>
        <dbReference type="EMBL" id="EGD76786.1"/>
    </source>
</evidence>
<feature type="region of interest" description="Disordered" evidence="1">
    <location>
        <begin position="40"/>
        <end position="60"/>
    </location>
</feature>
<keyword evidence="3" id="KW-1185">Reference proteome</keyword>
<dbReference type="GeneID" id="16071720"/>
<organism evidence="3">
    <name type="scientific">Salpingoeca rosetta (strain ATCC 50818 / BSB-021)</name>
    <dbReference type="NCBI Taxonomy" id="946362"/>
    <lineage>
        <taxon>Eukaryota</taxon>
        <taxon>Choanoflagellata</taxon>
        <taxon>Craspedida</taxon>
        <taxon>Salpingoecidae</taxon>
        <taxon>Salpingoeca</taxon>
    </lineage>
</organism>
<dbReference type="InParanoid" id="F2UI37"/>
<feature type="compositionally biased region" description="Polar residues" evidence="1">
    <location>
        <begin position="158"/>
        <end position="172"/>
    </location>
</feature>
<dbReference type="PANTHER" id="PTHR28601">
    <property type="entry name" value="COILED-COIL DOMAIN-CONTAINING PROTEIN 24"/>
    <property type="match status" value="1"/>
</dbReference>
<feature type="compositionally biased region" description="Low complexity" evidence="1">
    <location>
        <begin position="231"/>
        <end position="278"/>
    </location>
</feature>
<accession>F2UI37</accession>
<protein>
    <submittedName>
        <fullName evidence="2">Uncharacterized protein</fullName>
    </submittedName>
</protein>
<dbReference type="InterPro" id="IPR031367">
    <property type="entry name" value="CCDC24"/>
</dbReference>